<evidence type="ECO:0000313" key="3">
    <source>
        <dbReference type="Proteomes" id="UP000517916"/>
    </source>
</evidence>
<feature type="compositionally biased region" description="Basic and acidic residues" evidence="1">
    <location>
        <begin position="110"/>
        <end position="119"/>
    </location>
</feature>
<proteinExistence type="predicted"/>
<dbReference type="Proteomes" id="UP000517916">
    <property type="component" value="Unassembled WGS sequence"/>
</dbReference>
<sequence>MNHHVAAEALYEGADIPAAGSIRQNYAEPWINGQACFAIDLERRHEISVLLLELAEADKQAARQLAEAMRVDSTAKGPGGPSPRLLPARCSGPRVTTGIPHASGVPHADLSGKEARRGR</sequence>
<gene>
    <name evidence="2" type="ORF">BC739_006728</name>
</gene>
<keyword evidence="3" id="KW-1185">Reference proteome</keyword>
<evidence type="ECO:0000256" key="1">
    <source>
        <dbReference type="SAM" id="MobiDB-lite"/>
    </source>
</evidence>
<comment type="caution">
    <text evidence="2">The sequence shown here is derived from an EMBL/GenBank/DDBJ whole genome shotgun (WGS) entry which is preliminary data.</text>
</comment>
<reference evidence="2 3" key="1">
    <citation type="submission" date="2020-08" db="EMBL/GenBank/DDBJ databases">
        <title>Genomic Encyclopedia of Archaeal and Bacterial Type Strains, Phase II (KMG-II): from individual species to whole genera.</title>
        <authorList>
            <person name="Goeker M."/>
        </authorList>
    </citation>
    <scope>NUCLEOTIDE SEQUENCE [LARGE SCALE GENOMIC DNA]</scope>
    <source>
        <strain evidence="2 3">DSM 43850</strain>
    </source>
</reference>
<name>A0ABR6BRJ8_9PSEU</name>
<accession>A0ABR6BRJ8</accession>
<feature type="region of interest" description="Disordered" evidence="1">
    <location>
        <begin position="69"/>
        <end position="119"/>
    </location>
</feature>
<organism evidence="2 3">
    <name type="scientific">Kutzneria viridogrisea</name>
    <dbReference type="NCBI Taxonomy" id="47990"/>
    <lineage>
        <taxon>Bacteria</taxon>
        <taxon>Bacillati</taxon>
        <taxon>Actinomycetota</taxon>
        <taxon>Actinomycetes</taxon>
        <taxon>Pseudonocardiales</taxon>
        <taxon>Pseudonocardiaceae</taxon>
        <taxon>Kutzneria</taxon>
    </lineage>
</organism>
<evidence type="ECO:0000313" key="2">
    <source>
        <dbReference type="EMBL" id="MBA8929510.1"/>
    </source>
</evidence>
<dbReference type="EMBL" id="JACJID010000005">
    <property type="protein sequence ID" value="MBA8929510.1"/>
    <property type="molecule type" value="Genomic_DNA"/>
</dbReference>
<dbReference type="RefSeq" id="WP_182839424.1">
    <property type="nucleotide sequence ID" value="NZ_BAAABQ010000017.1"/>
</dbReference>
<protein>
    <submittedName>
        <fullName evidence="2">Uncharacterized protein</fullName>
    </submittedName>
</protein>